<sequence length="212" mass="23443">MHSSPISTDVHSPGVFMDSSELPPVKMAPTCAQHLDDNARCCWLWQAKSCQEQIKSEALRGSVLTRYISSWSPEHPKKEQAVHFLPLPSLASEFLVISTSPLLRPAIEAQQQLKDERWLGTVLHDFCFCCVIQPQFCLLLILRVLELESVITGLCLVFPSELFRSEQQSSLDLLQAVAMKTTLATSVPVPNHFANATCKISSATAVAPVTQL</sequence>
<dbReference type="AlphaFoldDB" id="R0LCH8"/>
<dbReference type="EMBL" id="KB742871">
    <property type="protein sequence ID" value="EOB03364.1"/>
    <property type="molecule type" value="Genomic_DNA"/>
</dbReference>
<dbReference type="Proteomes" id="UP000296049">
    <property type="component" value="Unassembled WGS sequence"/>
</dbReference>
<name>R0LCH8_ANAPL</name>
<evidence type="ECO:0000313" key="1">
    <source>
        <dbReference type="EMBL" id="EOB03364.1"/>
    </source>
</evidence>
<reference evidence="2" key="1">
    <citation type="journal article" date="2013" name="Nat. Genet.">
        <title>The duck genome and transcriptome provide insight into an avian influenza virus reservoir species.</title>
        <authorList>
            <person name="Huang Y."/>
            <person name="Li Y."/>
            <person name="Burt D.W."/>
            <person name="Chen H."/>
            <person name="Zhang Y."/>
            <person name="Qian W."/>
            <person name="Kim H."/>
            <person name="Gan S."/>
            <person name="Zhao Y."/>
            <person name="Li J."/>
            <person name="Yi K."/>
            <person name="Feng H."/>
            <person name="Zhu P."/>
            <person name="Li B."/>
            <person name="Liu Q."/>
            <person name="Fairley S."/>
            <person name="Magor K.E."/>
            <person name="Du Z."/>
            <person name="Hu X."/>
            <person name="Goodman L."/>
            <person name="Tafer H."/>
            <person name="Vignal A."/>
            <person name="Lee T."/>
            <person name="Kim K.W."/>
            <person name="Sheng Z."/>
            <person name="An Y."/>
            <person name="Searle S."/>
            <person name="Herrero J."/>
            <person name="Groenen M.A."/>
            <person name="Crooijmans R.P."/>
            <person name="Faraut T."/>
            <person name="Cai Q."/>
            <person name="Webster R.G."/>
            <person name="Aldridge J.R."/>
            <person name="Warren W.C."/>
            <person name="Bartschat S."/>
            <person name="Kehr S."/>
            <person name="Marz M."/>
            <person name="Stadler P.F."/>
            <person name="Smith J."/>
            <person name="Kraus R.H."/>
            <person name="Zhao Y."/>
            <person name="Ren L."/>
            <person name="Fei J."/>
            <person name="Morisson M."/>
            <person name="Kaiser P."/>
            <person name="Griffin D.K."/>
            <person name="Rao M."/>
            <person name="Pitel F."/>
            <person name="Wang J."/>
            <person name="Li N."/>
        </authorList>
    </citation>
    <scope>NUCLEOTIDE SEQUENCE [LARGE SCALE GENOMIC DNA]</scope>
</reference>
<organism evidence="1 2">
    <name type="scientific">Anas platyrhynchos</name>
    <name type="common">Mallard</name>
    <name type="synonym">Anas boschas</name>
    <dbReference type="NCBI Taxonomy" id="8839"/>
    <lineage>
        <taxon>Eukaryota</taxon>
        <taxon>Metazoa</taxon>
        <taxon>Chordata</taxon>
        <taxon>Craniata</taxon>
        <taxon>Vertebrata</taxon>
        <taxon>Euteleostomi</taxon>
        <taxon>Archelosauria</taxon>
        <taxon>Archosauria</taxon>
        <taxon>Dinosauria</taxon>
        <taxon>Saurischia</taxon>
        <taxon>Theropoda</taxon>
        <taxon>Coelurosauria</taxon>
        <taxon>Aves</taxon>
        <taxon>Neognathae</taxon>
        <taxon>Galloanserae</taxon>
        <taxon>Anseriformes</taxon>
        <taxon>Anatidae</taxon>
        <taxon>Anatinae</taxon>
        <taxon>Anas</taxon>
    </lineage>
</organism>
<gene>
    <name evidence="1" type="ORF">Anapl_11883</name>
</gene>
<proteinExistence type="predicted"/>
<evidence type="ECO:0000313" key="2">
    <source>
        <dbReference type="Proteomes" id="UP000296049"/>
    </source>
</evidence>
<protein>
    <submittedName>
        <fullName evidence="1">Uncharacterized protein</fullName>
    </submittedName>
</protein>
<accession>R0LCH8</accession>
<keyword evidence="2" id="KW-1185">Reference proteome</keyword>